<organism evidence="11 12">
    <name type="scientific">Corynebacterium propinquum</name>
    <dbReference type="NCBI Taxonomy" id="43769"/>
    <lineage>
        <taxon>Bacteria</taxon>
        <taxon>Bacillati</taxon>
        <taxon>Actinomycetota</taxon>
        <taxon>Actinomycetes</taxon>
        <taxon>Mycobacteriales</taxon>
        <taxon>Corynebacteriaceae</taxon>
        <taxon>Corynebacterium</taxon>
    </lineage>
</organism>
<feature type="binding site" evidence="7">
    <location>
        <position position="47"/>
    </location>
    <ligand>
        <name>ATP</name>
        <dbReference type="ChEBI" id="CHEBI:30616"/>
    </ligand>
</feature>
<feature type="transmembrane region" description="Helical" evidence="9">
    <location>
        <begin position="372"/>
        <end position="396"/>
    </location>
</feature>
<dbReference type="InterPro" id="IPR000719">
    <property type="entry name" value="Prot_kinase_dom"/>
</dbReference>
<dbReference type="SUPFAM" id="SSF56112">
    <property type="entry name" value="Protein kinase-like (PK-like)"/>
    <property type="match status" value="1"/>
</dbReference>
<reference evidence="11 12" key="1">
    <citation type="submission" date="2023-05" db="EMBL/GenBank/DDBJ databases">
        <title>Metabolic capabilities are highly conserved among human nasal-associated Corynebacterium species in pangenomic analyses.</title>
        <authorList>
            <person name="Tran T.H."/>
            <person name="Roberts A.Q."/>
            <person name="Escapa I.F."/>
            <person name="Gao W."/>
            <person name="Conlan S."/>
            <person name="Kong H."/>
            <person name="Segre J.A."/>
            <person name="Kelly M.S."/>
            <person name="Lemon K.P."/>
        </authorList>
    </citation>
    <scope>NUCLEOTIDE SEQUENCE [LARGE SCALE GENOMIC DNA]</scope>
    <source>
        <strain evidence="11 12">KPL2811</strain>
    </source>
</reference>
<evidence type="ECO:0000256" key="5">
    <source>
        <dbReference type="ARBA" id="ARBA00022777"/>
    </source>
</evidence>
<dbReference type="Gene3D" id="1.10.510.10">
    <property type="entry name" value="Transferase(Phosphotransferase) domain 1"/>
    <property type="match status" value="1"/>
</dbReference>
<feature type="region of interest" description="Disordered" evidence="8">
    <location>
        <begin position="283"/>
        <end position="338"/>
    </location>
</feature>
<sequence length="608" mass="61227">MADVNNRESIQALVGDEYELQWVIGHGGMSTVWLADDHANDREVAIKILRPEFSDNNEFLDRFRNEADAARSIESDNVVATYDYGEVTEDNGHTFCFIVMEYVRGESLADLLQREGNLDESLALDVLEQAAHGLSIIHRMGLVHRDIKPGNLLVTQNGQVKIADFGIAKAAEAVPLTRTGMVVGTAQYVSPEQAQGHSVTPASDVYSLGVVGYEMLAGKRPFHGDSSVSVALAHINQAPEALSTQVSAPARELIGIALRKDAHTRFADGNEFAVAASKVRLGQRPPAPKSAALATVAQEPAPSASTQQLSQVTNARTASPSTARPRTPQPVPAPAAHVAQVQQPAVGQPYTGTGQAVPVQPVHQKKSSGAGAGFGCGMFVAVVIAGIAAIALWFMATYSNALDGILDRDPRPASSTPPTETDPVIVTEWVDPPANQGGTGGSGNSGGSGQGSGAGQGSGGQGTGGGSGHGRGNGTGAGDGTGSGAGTGGGNTPQGPNQQPGQQGGQGGYGGQGGQGGGNAGNESGGNAGTGGGQDTSNATSGVGQRGGQSGHGSNQGANQGANRGTSQGTNQGAGNGAGYGQAGQGNAGNGQQSGGSRPQGAAEQETE</sequence>
<dbReference type="SMART" id="SM00220">
    <property type="entry name" value="S_TKc"/>
    <property type="match status" value="1"/>
</dbReference>
<keyword evidence="6 7" id="KW-0067">ATP-binding</keyword>
<name>A0ABT7G421_9CORY</name>
<dbReference type="Proteomes" id="UP001243856">
    <property type="component" value="Unassembled WGS sequence"/>
</dbReference>
<evidence type="ECO:0000256" key="3">
    <source>
        <dbReference type="ARBA" id="ARBA00022679"/>
    </source>
</evidence>
<keyword evidence="12" id="KW-1185">Reference proteome</keyword>
<dbReference type="PROSITE" id="PS50011">
    <property type="entry name" value="PROTEIN_KINASE_DOM"/>
    <property type="match status" value="1"/>
</dbReference>
<dbReference type="Pfam" id="PF00069">
    <property type="entry name" value="Pkinase"/>
    <property type="match status" value="1"/>
</dbReference>
<evidence type="ECO:0000256" key="4">
    <source>
        <dbReference type="ARBA" id="ARBA00022741"/>
    </source>
</evidence>
<keyword evidence="3" id="KW-0808">Transferase</keyword>
<feature type="domain" description="Protein kinase" evidence="10">
    <location>
        <begin position="18"/>
        <end position="281"/>
    </location>
</feature>
<dbReference type="PROSITE" id="PS00108">
    <property type="entry name" value="PROTEIN_KINASE_ST"/>
    <property type="match status" value="1"/>
</dbReference>
<dbReference type="EMBL" id="JASNVK010000020">
    <property type="protein sequence ID" value="MDK4301485.1"/>
    <property type="molecule type" value="Genomic_DNA"/>
</dbReference>
<keyword evidence="9" id="KW-0812">Transmembrane</keyword>
<dbReference type="InterPro" id="IPR008271">
    <property type="entry name" value="Ser/Thr_kinase_AS"/>
</dbReference>
<accession>A0ABT7G421</accession>
<gene>
    <name evidence="11" type="ORF">QPX45_09615</name>
</gene>
<evidence type="ECO:0000256" key="1">
    <source>
        <dbReference type="ARBA" id="ARBA00012513"/>
    </source>
</evidence>
<dbReference type="PANTHER" id="PTHR43289">
    <property type="entry name" value="MITOGEN-ACTIVATED PROTEIN KINASE KINASE KINASE 20-RELATED"/>
    <property type="match status" value="1"/>
</dbReference>
<keyword evidence="9" id="KW-0472">Membrane</keyword>
<feature type="compositionally biased region" description="Gly residues" evidence="8">
    <location>
        <begin position="502"/>
        <end position="534"/>
    </location>
</feature>
<keyword evidence="9" id="KW-1133">Transmembrane helix</keyword>
<feature type="compositionally biased region" description="Low complexity" evidence="8">
    <location>
        <begin position="552"/>
        <end position="571"/>
    </location>
</feature>
<feature type="region of interest" description="Disordered" evidence="8">
    <location>
        <begin position="409"/>
        <end position="608"/>
    </location>
</feature>
<feature type="compositionally biased region" description="Gly residues" evidence="8">
    <location>
        <begin position="572"/>
        <end position="594"/>
    </location>
</feature>
<dbReference type="GO" id="GO:0016301">
    <property type="term" value="F:kinase activity"/>
    <property type="evidence" value="ECO:0007669"/>
    <property type="project" value="UniProtKB-KW"/>
</dbReference>
<keyword evidence="5 11" id="KW-0418">Kinase</keyword>
<dbReference type="InterPro" id="IPR011009">
    <property type="entry name" value="Kinase-like_dom_sf"/>
</dbReference>
<dbReference type="RefSeq" id="WP_284576174.1">
    <property type="nucleotide sequence ID" value="NZ_JASNVE010000014.1"/>
</dbReference>
<evidence type="ECO:0000256" key="7">
    <source>
        <dbReference type="PROSITE-ProRule" id="PRU10141"/>
    </source>
</evidence>
<comment type="caution">
    <text evidence="11">The sequence shown here is derived from an EMBL/GenBank/DDBJ whole genome shotgun (WGS) entry which is preliminary data.</text>
</comment>
<keyword evidence="2" id="KW-0723">Serine/threonine-protein kinase</keyword>
<feature type="compositionally biased region" description="Polar residues" evidence="8">
    <location>
        <begin position="303"/>
        <end position="324"/>
    </location>
</feature>
<dbReference type="EC" id="2.7.11.1" evidence="1"/>
<evidence type="ECO:0000256" key="8">
    <source>
        <dbReference type="SAM" id="MobiDB-lite"/>
    </source>
</evidence>
<dbReference type="PANTHER" id="PTHR43289:SF6">
    <property type="entry name" value="SERINE_THREONINE-PROTEIN KINASE NEKL-3"/>
    <property type="match status" value="1"/>
</dbReference>
<evidence type="ECO:0000256" key="9">
    <source>
        <dbReference type="SAM" id="Phobius"/>
    </source>
</evidence>
<evidence type="ECO:0000313" key="12">
    <source>
        <dbReference type="Proteomes" id="UP001243856"/>
    </source>
</evidence>
<keyword evidence="4 7" id="KW-0547">Nucleotide-binding</keyword>
<dbReference type="InterPro" id="IPR017441">
    <property type="entry name" value="Protein_kinase_ATP_BS"/>
</dbReference>
<feature type="compositionally biased region" description="Gly residues" evidence="8">
    <location>
        <begin position="437"/>
        <end position="492"/>
    </location>
</feature>
<dbReference type="PROSITE" id="PS00107">
    <property type="entry name" value="PROTEIN_KINASE_ATP"/>
    <property type="match status" value="1"/>
</dbReference>
<protein>
    <recommendedName>
        <fullName evidence="1">non-specific serine/threonine protein kinase</fullName>
        <ecNumber evidence="1">2.7.11.1</ecNumber>
    </recommendedName>
</protein>
<dbReference type="Gene3D" id="3.30.200.20">
    <property type="entry name" value="Phosphorylase Kinase, domain 1"/>
    <property type="match status" value="1"/>
</dbReference>
<evidence type="ECO:0000256" key="6">
    <source>
        <dbReference type="ARBA" id="ARBA00022840"/>
    </source>
</evidence>
<evidence type="ECO:0000313" key="11">
    <source>
        <dbReference type="EMBL" id="MDK4301485.1"/>
    </source>
</evidence>
<proteinExistence type="predicted"/>
<evidence type="ECO:0000259" key="10">
    <source>
        <dbReference type="PROSITE" id="PS50011"/>
    </source>
</evidence>
<dbReference type="CDD" id="cd14014">
    <property type="entry name" value="STKc_PknB_like"/>
    <property type="match status" value="1"/>
</dbReference>
<evidence type="ECO:0000256" key="2">
    <source>
        <dbReference type="ARBA" id="ARBA00022527"/>
    </source>
</evidence>